<name>K2PXF9_9HYPH</name>
<dbReference type="STRING" id="1156935.QWE_21696"/>
<proteinExistence type="predicted"/>
<dbReference type="AlphaFoldDB" id="K2PXF9"/>
<dbReference type="Gene3D" id="3.40.50.1860">
    <property type="match status" value="2"/>
</dbReference>
<dbReference type="Proteomes" id="UP000007123">
    <property type="component" value="Unassembled WGS sequence"/>
</dbReference>
<dbReference type="PATRIC" id="fig|1156935.5.peg.4412"/>
<keyword evidence="2" id="KW-1185">Reference proteome</keyword>
<dbReference type="GO" id="GO:0047661">
    <property type="term" value="F:amino-acid racemase activity"/>
    <property type="evidence" value="ECO:0007669"/>
    <property type="project" value="InterPro"/>
</dbReference>
<dbReference type="EMBL" id="ALJF01000021">
    <property type="protein sequence ID" value="EKF57400.1"/>
    <property type="molecule type" value="Genomic_DNA"/>
</dbReference>
<dbReference type="Pfam" id="PF01177">
    <property type="entry name" value="Asp_Glu_race"/>
    <property type="match status" value="1"/>
</dbReference>
<sequence>MAKPQILQPRQLTFIHTVRALEPVFASLAAERLPNWHIASILDESLLSSVIATGHVNQEVSDRLASHVSAAKASGSSAIIVTCSTLGEAVDALAAKSATPLYRIDRGMAERAVLQASTIGILATLPTTLEPTTRLLESTAKRMGRPCKFVSQLVNEAFAQLKSGNQETHDRLVREAYAALSAKVDLVVLAQASMARALQAGQHDRPYLTSPELGMDQIASLLRLSRMSAD</sequence>
<evidence type="ECO:0000313" key="1">
    <source>
        <dbReference type="EMBL" id="EKF57400.1"/>
    </source>
</evidence>
<dbReference type="InterPro" id="IPR001920">
    <property type="entry name" value="Asp/Glu_race"/>
</dbReference>
<reference evidence="1 2" key="1">
    <citation type="journal article" date="2012" name="J. Bacteriol.">
        <title>Draft Genome Sequence of Agrobacterium albertimagni Strain AOL15.</title>
        <authorList>
            <person name="Trimble W.L."/>
            <person name="Phung le T."/>
            <person name="Meyer F."/>
            <person name="Gilbert J.A."/>
            <person name="Silver S."/>
        </authorList>
    </citation>
    <scope>NUCLEOTIDE SEQUENCE [LARGE SCALE GENOMIC DNA]</scope>
    <source>
        <strain evidence="1 2">AOL15</strain>
    </source>
</reference>
<accession>K2PXF9</accession>
<evidence type="ECO:0000313" key="2">
    <source>
        <dbReference type="Proteomes" id="UP000007123"/>
    </source>
</evidence>
<protein>
    <submittedName>
        <fullName evidence="1">Asp/Glu/hydantoin racemase</fullName>
    </submittedName>
</protein>
<organism evidence="1 2">
    <name type="scientific">Agrobacterium albertimagni AOL15</name>
    <dbReference type="NCBI Taxonomy" id="1156935"/>
    <lineage>
        <taxon>Bacteria</taxon>
        <taxon>Pseudomonadati</taxon>
        <taxon>Pseudomonadota</taxon>
        <taxon>Alphaproteobacteria</taxon>
        <taxon>Hyphomicrobiales</taxon>
        <taxon>Rhizobiaceae</taxon>
        <taxon>Rhizobium/Agrobacterium group</taxon>
        <taxon>Agrobacterium</taxon>
    </lineage>
</organism>
<dbReference type="InterPro" id="IPR015942">
    <property type="entry name" value="Asp/Glu/hydantoin_racemase"/>
</dbReference>
<dbReference type="eggNOG" id="COG4126">
    <property type="taxonomic scope" value="Bacteria"/>
</dbReference>
<comment type="caution">
    <text evidence="1">The sequence shown here is derived from an EMBL/GenBank/DDBJ whole genome shotgun (WGS) entry which is preliminary data.</text>
</comment>
<gene>
    <name evidence="1" type="ORF">QWE_21696</name>
</gene>